<organism evidence="1 2">
    <name type="scientific">Labeo rohita</name>
    <name type="common">Indian major carp</name>
    <name type="synonym">Cyprinus rohita</name>
    <dbReference type="NCBI Taxonomy" id="84645"/>
    <lineage>
        <taxon>Eukaryota</taxon>
        <taxon>Metazoa</taxon>
        <taxon>Chordata</taxon>
        <taxon>Craniata</taxon>
        <taxon>Vertebrata</taxon>
        <taxon>Euteleostomi</taxon>
        <taxon>Actinopterygii</taxon>
        <taxon>Neopterygii</taxon>
        <taxon>Teleostei</taxon>
        <taxon>Ostariophysi</taxon>
        <taxon>Cypriniformes</taxon>
        <taxon>Cyprinidae</taxon>
        <taxon>Labeoninae</taxon>
        <taxon>Labeonini</taxon>
        <taxon>Labeo</taxon>
    </lineage>
</organism>
<dbReference type="EMBL" id="QBIY01011403">
    <property type="protein sequence ID" value="RXN32199.1"/>
    <property type="molecule type" value="Genomic_DNA"/>
</dbReference>
<evidence type="ECO:0000313" key="2">
    <source>
        <dbReference type="Proteomes" id="UP000290572"/>
    </source>
</evidence>
<evidence type="ECO:0000313" key="1">
    <source>
        <dbReference type="EMBL" id="RXN32199.1"/>
    </source>
</evidence>
<comment type="caution">
    <text evidence="1">The sequence shown here is derived from an EMBL/GenBank/DDBJ whole genome shotgun (WGS) entry which is preliminary data.</text>
</comment>
<accession>A0A498NK84</accession>
<gene>
    <name evidence="1" type="ORF">ROHU_004685</name>
</gene>
<keyword evidence="1" id="KW-0328">Glycosyltransferase</keyword>
<keyword evidence="2" id="KW-1185">Reference proteome</keyword>
<dbReference type="GO" id="GO:0016757">
    <property type="term" value="F:glycosyltransferase activity"/>
    <property type="evidence" value="ECO:0007669"/>
    <property type="project" value="UniProtKB-KW"/>
</dbReference>
<sequence>MALEECKTEVTDIRLQKHYTLQMILQMSSAFVQTVQEARMTKVQEAYVPILDLHLRCGQNVLEVSLWRDEALSDLYVGDDVEITHLKAFLKESGKGKLNSSTYTTIKISQRKVDTDVVEIVGVSDGTDSLTLLSGDFEEFSVPASLYHGSVEELIESLPLKLEITHINKQVLDITFVHS</sequence>
<dbReference type="AlphaFoldDB" id="A0A498NK84"/>
<dbReference type="Proteomes" id="UP000290572">
    <property type="component" value="Unassembled WGS sequence"/>
</dbReference>
<reference evidence="1 2" key="1">
    <citation type="submission" date="2018-03" db="EMBL/GenBank/DDBJ databases">
        <title>Draft genome sequence of Rohu Carp (Labeo rohita).</title>
        <authorList>
            <person name="Das P."/>
            <person name="Kushwaha B."/>
            <person name="Joshi C.G."/>
            <person name="Kumar D."/>
            <person name="Nagpure N.S."/>
            <person name="Sahoo L."/>
            <person name="Das S.P."/>
            <person name="Bit A."/>
            <person name="Patnaik S."/>
            <person name="Meher P.K."/>
            <person name="Jayasankar P."/>
            <person name="Koringa P.G."/>
            <person name="Patel N.V."/>
            <person name="Hinsu A.T."/>
            <person name="Kumar R."/>
            <person name="Pandey M."/>
            <person name="Agarwal S."/>
            <person name="Srivastava S."/>
            <person name="Singh M."/>
            <person name="Iquebal M.A."/>
            <person name="Jaiswal S."/>
            <person name="Angadi U.B."/>
            <person name="Kumar N."/>
            <person name="Raza M."/>
            <person name="Shah T.M."/>
            <person name="Rai A."/>
            <person name="Jena J.K."/>
        </authorList>
    </citation>
    <scope>NUCLEOTIDE SEQUENCE [LARGE SCALE GENOMIC DNA]</scope>
    <source>
        <strain evidence="1">DASCIFA01</strain>
        <tissue evidence="1">Testis</tissue>
    </source>
</reference>
<name>A0A498NK84_LABRO</name>
<protein>
    <submittedName>
        <fullName evidence="1">Putative C-mannosyltransferase DPY19L3 isoform X1</fullName>
    </submittedName>
</protein>
<proteinExistence type="predicted"/>
<keyword evidence="1" id="KW-0808">Transferase</keyword>